<sequence>MTDDKSVEAQSHEIPKIAHEIIGEGFQEHPKAQNQGVLTGKSNHWKHDKKEEVNAIPRKKSTAVLKSNLKLKGNKMKRGSNKQNNPQSRSTVQIVCYNCNKLGHLARNYRNRSRPAACHNRNFSTRLCGTCLARSTSQPFEIQNPQTNSRCDVASLHVLGKIFL</sequence>
<dbReference type="Gene3D" id="4.10.60.10">
    <property type="entry name" value="Zinc finger, CCHC-type"/>
    <property type="match status" value="1"/>
</dbReference>
<evidence type="ECO:0000256" key="1">
    <source>
        <dbReference type="SAM" id="MobiDB-lite"/>
    </source>
</evidence>
<dbReference type="InterPro" id="IPR001878">
    <property type="entry name" value="Znf_CCHC"/>
</dbReference>
<dbReference type="AlphaFoldDB" id="A0A5D3C598"/>
<dbReference type="EMBL" id="SSTD01013547">
    <property type="protein sequence ID" value="TYK06422.1"/>
    <property type="molecule type" value="Genomic_DNA"/>
</dbReference>
<protein>
    <recommendedName>
        <fullName evidence="2">CCHC-type domain-containing protein</fullName>
    </recommendedName>
</protein>
<feature type="domain" description="CCHC-type" evidence="2">
    <location>
        <begin position="95"/>
        <end position="108"/>
    </location>
</feature>
<evidence type="ECO:0000313" key="4">
    <source>
        <dbReference type="Proteomes" id="UP000321947"/>
    </source>
</evidence>
<dbReference type="InterPro" id="IPR036875">
    <property type="entry name" value="Znf_CCHC_sf"/>
</dbReference>
<reference evidence="3 4" key="1">
    <citation type="submission" date="2019-08" db="EMBL/GenBank/DDBJ databases">
        <title>Draft genome sequences of two oriental melons (Cucumis melo L. var makuwa).</title>
        <authorList>
            <person name="Kwon S.-Y."/>
        </authorList>
    </citation>
    <scope>NUCLEOTIDE SEQUENCE [LARGE SCALE GENOMIC DNA]</scope>
    <source>
        <strain evidence="4">cv. Chang Bougi</strain>
        <tissue evidence="3">Leaf</tissue>
    </source>
</reference>
<dbReference type="Proteomes" id="UP000321947">
    <property type="component" value="Unassembled WGS sequence"/>
</dbReference>
<dbReference type="Pfam" id="PF00098">
    <property type="entry name" value="zf-CCHC"/>
    <property type="match status" value="1"/>
</dbReference>
<evidence type="ECO:0000259" key="2">
    <source>
        <dbReference type="Pfam" id="PF00098"/>
    </source>
</evidence>
<dbReference type="GO" id="GO:0003676">
    <property type="term" value="F:nucleic acid binding"/>
    <property type="evidence" value="ECO:0007669"/>
    <property type="project" value="InterPro"/>
</dbReference>
<dbReference type="SUPFAM" id="SSF57756">
    <property type="entry name" value="Retrovirus zinc finger-like domains"/>
    <property type="match status" value="1"/>
</dbReference>
<proteinExistence type="predicted"/>
<accession>A0A5D3C598</accession>
<organism evidence="3 4">
    <name type="scientific">Cucumis melo var. makuwa</name>
    <name type="common">Oriental melon</name>
    <dbReference type="NCBI Taxonomy" id="1194695"/>
    <lineage>
        <taxon>Eukaryota</taxon>
        <taxon>Viridiplantae</taxon>
        <taxon>Streptophyta</taxon>
        <taxon>Embryophyta</taxon>
        <taxon>Tracheophyta</taxon>
        <taxon>Spermatophyta</taxon>
        <taxon>Magnoliopsida</taxon>
        <taxon>eudicotyledons</taxon>
        <taxon>Gunneridae</taxon>
        <taxon>Pentapetalae</taxon>
        <taxon>rosids</taxon>
        <taxon>fabids</taxon>
        <taxon>Cucurbitales</taxon>
        <taxon>Cucurbitaceae</taxon>
        <taxon>Benincaseae</taxon>
        <taxon>Cucumis</taxon>
    </lineage>
</organism>
<comment type="caution">
    <text evidence="3">The sequence shown here is derived from an EMBL/GenBank/DDBJ whole genome shotgun (WGS) entry which is preliminary data.</text>
</comment>
<name>A0A5D3C598_CUCMM</name>
<feature type="region of interest" description="Disordered" evidence="1">
    <location>
        <begin position="69"/>
        <end position="89"/>
    </location>
</feature>
<evidence type="ECO:0000313" key="3">
    <source>
        <dbReference type="EMBL" id="TYK06422.1"/>
    </source>
</evidence>
<gene>
    <name evidence="3" type="ORF">E5676_scaffold163G001250</name>
</gene>
<dbReference type="GO" id="GO:0008270">
    <property type="term" value="F:zinc ion binding"/>
    <property type="evidence" value="ECO:0007669"/>
    <property type="project" value="InterPro"/>
</dbReference>